<sequence>MVLIGYVKVVSEGSNTEIHFQLGSPKEHTNNYNLCILIFVVQCKLSHMEKSEAFGKFKEFKAYVENQSGSRLKVLRTDRGGEYTLMFLTFFYKDHGIKHQLTASYTPQQNGVSERKNRTIVEMARSMLTNKNLSKTFWAEAVCCVVYILNSERTKGYKLFNPVTSVVISSRDVVLSEDESWDSTKTEKTKSILDIDDDPLSANNDDPDVLPSPETNSVSSISPRRNPTRTRIQHTRLQDYIVAANNVVLEEDVVNFALFAGCDPLTFDEASRDDGWIQAMDAEIQAIEKNNTWKLTSLPKGKKSIGVKWVYKSKYNKDNQVDKLKARLVVKGYKQKLGVDYDEVFAPVARMETIRMVIAMAAQMKWSIFQMDVKSAFLNGVLKEEVYVDQPTGYVKKGNNSNMLDEFNKEMTNRFEMTDTRFMSFFLGLEVMQTTEGIFLSQKKYVGDIFKKFKMKFYNPIKTPVETRLHLNKVGKGELVNAAEYRSLVGSLRYLTHTRPDIVFGVGLISQFMETPSEDHLQAAKRIMRHLKGDVEDRKSTSDFVFHIGSSVVYWSSKKQQVVALSTTEAEYMAATSCASQVVWLRRLLNELHQQQYSPTTIYCDNRSAIALTKNPVFHGRSKHIDIKFHYI</sequence>
<dbReference type="InterPro" id="IPR043502">
    <property type="entry name" value="DNA/RNA_pol_sf"/>
</dbReference>
<dbReference type="CDD" id="cd09272">
    <property type="entry name" value="RNase_HI_RT_Ty1"/>
    <property type="match status" value="1"/>
</dbReference>
<keyword evidence="4" id="KW-1185">Reference proteome</keyword>
<keyword evidence="3" id="KW-0472">Membrane</keyword>
<dbReference type="InterPro" id="IPR012337">
    <property type="entry name" value="RNaseH-like_sf"/>
</dbReference>
<dbReference type="Gene3D" id="3.30.420.10">
    <property type="entry name" value="Ribonuclease H-like superfamily/Ribonuclease H"/>
    <property type="match status" value="1"/>
</dbReference>
<evidence type="ECO:0000313" key="3">
    <source>
        <dbReference type="EMBL" id="GAA0146952.1"/>
    </source>
</evidence>
<dbReference type="GO" id="GO:0015074">
    <property type="term" value="P:DNA integration"/>
    <property type="evidence" value="ECO:0007669"/>
    <property type="project" value="InterPro"/>
</dbReference>
<feature type="region of interest" description="Disordered" evidence="1">
    <location>
        <begin position="186"/>
        <end position="229"/>
    </location>
</feature>
<evidence type="ECO:0000313" key="4">
    <source>
        <dbReference type="Proteomes" id="UP001454036"/>
    </source>
</evidence>
<dbReference type="AlphaFoldDB" id="A0AAV3PAD3"/>
<organism evidence="3 4">
    <name type="scientific">Lithospermum erythrorhizon</name>
    <name type="common">Purple gromwell</name>
    <name type="synonym">Lithospermum officinale var. erythrorhizon</name>
    <dbReference type="NCBI Taxonomy" id="34254"/>
    <lineage>
        <taxon>Eukaryota</taxon>
        <taxon>Viridiplantae</taxon>
        <taxon>Streptophyta</taxon>
        <taxon>Embryophyta</taxon>
        <taxon>Tracheophyta</taxon>
        <taxon>Spermatophyta</taxon>
        <taxon>Magnoliopsida</taxon>
        <taxon>eudicotyledons</taxon>
        <taxon>Gunneridae</taxon>
        <taxon>Pentapetalae</taxon>
        <taxon>asterids</taxon>
        <taxon>lamiids</taxon>
        <taxon>Boraginales</taxon>
        <taxon>Boraginaceae</taxon>
        <taxon>Boraginoideae</taxon>
        <taxon>Lithospermeae</taxon>
        <taxon>Lithospermum</taxon>
    </lineage>
</organism>
<keyword evidence="3" id="KW-0812">Transmembrane</keyword>
<feature type="compositionally biased region" description="Polar residues" evidence="1">
    <location>
        <begin position="213"/>
        <end position="225"/>
    </location>
</feature>
<dbReference type="PANTHER" id="PTHR11439">
    <property type="entry name" value="GAG-POL-RELATED RETROTRANSPOSON"/>
    <property type="match status" value="1"/>
</dbReference>
<evidence type="ECO:0000256" key="1">
    <source>
        <dbReference type="SAM" id="MobiDB-lite"/>
    </source>
</evidence>
<evidence type="ECO:0000259" key="2">
    <source>
        <dbReference type="PROSITE" id="PS50994"/>
    </source>
</evidence>
<dbReference type="Pfam" id="PF07727">
    <property type="entry name" value="RVT_2"/>
    <property type="match status" value="1"/>
</dbReference>
<keyword evidence="3" id="KW-0675">Receptor</keyword>
<gene>
    <name evidence="3" type="ORF">LIER_06773</name>
</gene>
<dbReference type="Proteomes" id="UP001454036">
    <property type="component" value="Unassembled WGS sequence"/>
</dbReference>
<proteinExistence type="predicted"/>
<dbReference type="Pfam" id="PF25597">
    <property type="entry name" value="SH3_retrovirus"/>
    <property type="match status" value="1"/>
</dbReference>
<dbReference type="InterPro" id="IPR036397">
    <property type="entry name" value="RNaseH_sf"/>
</dbReference>
<dbReference type="InterPro" id="IPR001584">
    <property type="entry name" value="Integrase_cat-core"/>
</dbReference>
<dbReference type="PROSITE" id="PS50994">
    <property type="entry name" value="INTEGRASE"/>
    <property type="match status" value="1"/>
</dbReference>
<dbReference type="GO" id="GO:0003676">
    <property type="term" value="F:nucleic acid binding"/>
    <property type="evidence" value="ECO:0007669"/>
    <property type="project" value="InterPro"/>
</dbReference>
<dbReference type="SUPFAM" id="SSF53098">
    <property type="entry name" value="Ribonuclease H-like"/>
    <property type="match status" value="1"/>
</dbReference>
<name>A0AAV3PAD3_LITER</name>
<reference evidence="3 4" key="1">
    <citation type="submission" date="2024-01" db="EMBL/GenBank/DDBJ databases">
        <title>The complete chloroplast genome sequence of Lithospermum erythrorhizon: insights into the phylogenetic relationship among Boraginaceae species and the maternal lineages of purple gromwells.</title>
        <authorList>
            <person name="Okada T."/>
            <person name="Watanabe K."/>
        </authorList>
    </citation>
    <scope>NUCLEOTIDE SEQUENCE [LARGE SCALE GENOMIC DNA]</scope>
</reference>
<dbReference type="SUPFAM" id="SSF56672">
    <property type="entry name" value="DNA/RNA polymerases"/>
    <property type="match status" value="1"/>
</dbReference>
<feature type="domain" description="Integrase catalytic" evidence="2">
    <location>
        <begin position="73"/>
        <end position="170"/>
    </location>
</feature>
<dbReference type="PANTHER" id="PTHR11439:SF483">
    <property type="entry name" value="PEPTIDE SYNTHASE GLIP-LIKE, PUTATIVE (AFU_ORTHOLOGUE AFUA_3G12920)-RELATED"/>
    <property type="match status" value="1"/>
</dbReference>
<protein>
    <submittedName>
        <fullName evidence="3">Transmembrane signal receptor</fullName>
    </submittedName>
</protein>
<dbReference type="InterPro" id="IPR057670">
    <property type="entry name" value="SH3_retrovirus"/>
</dbReference>
<accession>A0AAV3PAD3</accession>
<dbReference type="EMBL" id="BAABME010001008">
    <property type="protein sequence ID" value="GAA0146952.1"/>
    <property type="molecule type" value="Genomic_DNA"/>
</dbReference>
<dbReference type="InterPro" id="IPR013103">
    <property type="entry name" value="RVT_2"/>
</dbReference>
<comment type="caution">
    <text evidence="3">The sequence shown here is derived from an EMBL/GenBank/DDBJ whole genome shotgun (WGS) entry which is preliminary data.</text>
</comment>